<dbReference type="EC" id="2.7.13.3" evidence="2"/>
<dbReference type="InterPro" id="IPR036097">
    <property type="entry name" value="HisK_dim/P_sf"/>
</dbReference>
<comment type="caution">
    <text evidence="6">The sequence shown here is derived from an EMBL/GenBank/DDBJ whole genome shotgun (WGS) entry which is preliminary data.</text>
</comment>
<keyword evidence="7" id="KW-1185">Reference proteome</keyword>
<evidence type="ECO:0000256" key="1">
    <source>
        <dbReference type="ARBA" id="ARBA00000085"/>
    </source>
</evidence>
<keyword evidence="6" id="KW-0067">ATP-binding</keyword>
<feature type="domain" description="Histidine kinase" evidence="5">
    <location>
        <begin position="121"/>
        <end position="344"/>
    </location>
</feature>
<organism evidence="6 7">
    <name type="scientific">Terrimonas ginsenosidimutans</name>
    <dbReference type="NCBI Taxonomy" id="2908004"/>
    <lineage>
        <taxon>Bacteria</taxon>
        <taxon>Pseudomonadati</taxon>
        <taxon>Bacteroidota</taxon>
        <taxon>Chitinophagia</taxon>
        <taxon>Chitinophagales</taxon>
        <taxon>Chitinophagaceae</taxon>
        <taxon>Terrimonas</taxon>
    </lineage>
</organism>
<dbReference type="Pfam" id="PF02518">
    <property type="entry name" value="HATPase_c"/>
    <property type="match status" value="1"/>
</dbReference>
<dbReference type="PROSITE" id="PS50109">
    <property type="entry name" value="HIS_KIN"/>
    <property type="match status" value="1"/>
</dbReference>
<keyword evidence="4" id="KW-0418">Kinase</keyword>
<dbReference type="Gene3D" id="3.30.565.10">
    <property type="entry name" value="Histidine kinase-like ATPase, C-terminal domain"/>
    <property type="match status" value="1"/>
</dbReference>
<dbReference type="InterPro" id="IPR036890">
    <property type="entry name" value="HATPase_C_sf"/>
</dbReference>
<dbReference type="SUPFAM" id="SSF55874">
    <property type="entry name" value="ATPase domain of HSP90 chaperone/DNA topoisomerase II/histidine kinase"/>
    <property type="match status" value="1"/>
</dbReference>
<dbReference type="InterPro" id="IPR050351">
    <property type="entry name" value="BphY/WalK/GraS-like"/>
</dbReference>
<dbReference type="InterPro" id="IPR005467">
    <property type="entry name" value="His_kinase_dom"/>
</dbReference>
<dbReference type="Proteomes" id="UP001165367">
    <property type="component" value="Unassembled WGS sequence"/>
</dbReference>
<comment type="catalytic activity">
    <reaction evidence="1">
        <text>ATP + protein L-histidine = ADP + protein N-phospho-L-histidine.</text>
        <dbReference type="EC" id="2.7.13.3"/>
    </reaction>
</comment>
<dbReference type="PANTHER" id="PTHR42878">
    <property type="entry name" value="TWO-COMPONENT HISTIDINE KINASE"/>
    <property type="match status" value="1"/>
</dbReference>
<dbReference type="GO" id="GO:0005524">
    <property type="term" value="F:ATP binding"/>
    <property type="evidence" value="ECO:0007669"/>
    <property type="project" value="UniProtKB-KW"/>
</dbReference>
<evidence type="ECO:0000313" key="7">
    <source>
        <dbReference type="Proteomes" id="UP001165367"/>
    </source>
</evidence>
<evidence type="ECO:0000256" key="3">
    <source>
        <dbReference type="ARBA" id="ARBA00022679"/>
    </source>
</evidence>
<dbReference type="InterPro" id="IPR004358">
    <property type="entry name" value="Sig_transdc_His_kin-like_C"/>
</dbReference>
<sequence length="345" mass="38563">MLPGNSTPATIPLQLFFCYNRPQKDILYTNTSIKKYFEVVADEQQTALFLHSGWIEALQLTGDREHSFTFTETNGKNYSCRVRSVTNLTGSGFDELLFCEVTCLHHHGKAADKEFEELINLASHDLDAPLRKLGVLIERLTGKIDPSGEGAAFVPRIEANIRDMRAMIDGLTKLASVNIPGPKEEIYLGELVKELIAECRRKHPGKSITLEINSLPPLKGDVLSIRMLFTNLLENAVIFSQNEQAFIQVSAVQASIEEMKFHSLQNGIKFYKITVQDHGIGFNRQDAEKIFRPFVRLHGKSAYPGSGLGLAVCKKIVENHQGLIYADATENEGARFILFLPQSLN</sequence>
<dbReference type="PRINTS" id="PR00344">
    <property type="entry name" value="BCTRLSENSOR"/>
</dbReference>
<keyword evidence="6" id="KW-0547">Nucleotide-binding</keyword>
<gene>
    <name evidence="6" type="ORF">LZZ85_21080</name>
</gene>
<protein>
    <recommendedName>
        <fullName evidence="2">histidine kinase</fullName>
        <ecNumber evidence="2">2.7.13.3</ecNumber>
    </recommendedName>
</protein>
<dbReference type="SUPFAM" id="SSF47384">
    <property type="entry name" value="Homodimeric domain of signal transducing histidine kinase"/>
    <property type="match status" value="1"/>
</dbReference>
<dbReference type="SMART" id="SM00387">
    <property type="entry name" value="HATPase_c"/>
    <property type="match status" value="1"/>
</dbReference>
<name>A0ABS9KWT5_9BACT</name>
<proteinExistence type="predicted"/>
<dbReference type="PANTHER" id="PTHR42878:SF15">
    <property type="entry name" value="BACTERIOPHYTOCHROME"/>
    <property type="match status" value="1"/>
</dbReference>
<accession>A0ABS9KWT5</accession>
<evidence type="ECO:0000256" key="2">
    <source>
        <dbReference type="ARBA" id="ARBA00012438"/>
    </source>
</evidence>
<dbReference type="EMBL" id="JAKLTR010000015">
    <property type="protein sequence ID" value="MCG2616806.1"/>
    <property type="molecule type" value="Genomic_DNA"/>
</dbReference>
<evidence type="ECO:0000256" key="4">
    <source>
        <dbReference type="ARBA" id="ARBA00022777"/>
    </source>
</evidence>
<evidence type="ECO:0000313" key="6">
    <source>
        <dbReference type="EMBL" id="MCG2616806.1"/>
    </source>
</evidence>
<dbReference type="InterPro" id="IPR003594">
    <property type="entry name" value="HATPase_dom"/>
</dbReference>
<evidence type="ECO:0000259" key="5">
    <source>
        <dbReference type="PROSITE" id="PS50109"/>
    </source>
</evidence>
<reference evidence="6" key="1">
    <citation type="submission" date="2022-01" db="EMBL/GenBank/DDBJ databases">
        <authorList>
            <person name="Jo J.-H."/>
            <person name="Im W.-T."/>
        </authorList>
    </citation>
    <scope>NUCLEOTIDE SEQUENCE</scope>
    <source>
        <strain evidence="6">NA20</strain>
    </source>
</reference>
<dbReference type="RefSeq" id="WP_237875343.1">
    <property type="nucleotide sequence ID" value="NZ_JAKLTR010000015.1"/>
</dbReference>
<keyword evidence="3" id="KW-0808">Transferase</keyword>